<evidence type="ECO:0000313" key="2">
    <source>
        <dbReference type="EMBL" id="BAJ86156.1"/>
    </source>
</evidence>
<feature type="compositionally biased region" description="Pro residues" evidence="1">
    <location>
        <begin position="62"/>
        <end position="72"/>
    </location>
</feature>
<organism evidence="2">
    <name type="scientific">Hordeum vulgare subsp. vulgare</name>
    <name type="common">Domesticated barley</name>
    <dbReference type="NCBI Taxonomy" id="112509"/>
    <lineage>
        <taxon>Eukaryota</taxon>
        <taxon>Viridiplantae</taxon>
        <taxon>Streptophyta</taxon>
        <taxon>Embryophyta</taxon>
        <taxon>Tracheophyta</taxon>
        <taxon>Spermatophyta</taxon>
        <taxon>Magnoliopsida</taxon>
        <taxon>Liliopsida</taxon>
        <taxon>Poales</taxon>
        <taxon>Poaceae</taxon>
        <taxon>BOP clade</taxon>
        <taxon>Pooideae</taxon>
        <taxon>Triticodae</taxon>
        <taxon>Triticeae</taxon>
        <taxon>Hordeinae</taxon>
        <taxon>Hordeum</taxon>
    </lineage>
</organism>
<reference evidence="2" key="1">
    <citation type="journal article" date="2011" name="Plant Physiol.">
        <title>Comprehensive sequence analysis of 24,783 barley full-length cDNAs derived from 12 clone libraries.</title>
        <authorList>
            <person name="Matsumoto T."/>
            <person name="Tanaka T."/>
            <person name="Sakai H."/>
            <person name="Amano N."/>
            <person name="Kanamori H."/>
            <person name="Kurita K."/>
            <person name="Kikuta A."/>
            <person name="Kamiya K."/>
            <person name="Yamamoto M."/>
            <person name="Ikawa H."/>
            <person name="Fujii N."/>
            <person name="Hori K."/>
            <person name="Itoh T."/>
            <person name="Sato K."/>
        </authorList>
    </citation>
    <scope>NUCLEOTIDE SEQUENCE</scope>
    <source>
        <tissue evidence="2">Shoot</tissue>
    </source>
</reference>
<proteinExistence type="evidence at transcript level"/>
<protein>
    <submittedName>
        <fullName evidence="2">Predicted protein</fullName>
    </submittedName>
</protein>
<accession>F2CTI5</accession>
<name>F2CTI5_HORVV</name>
<feature type="region of interest" description="Disordered" evidence="1">
    <location>
        <begin position="1"/>
        <end position="135"/>
    </location>
</feature>
<sequence length="135" mass="14313">MAPWPKAAAVPLGLRAATLSPAVPGSVRAHQRMRRDPRTPSPPLPALGNPPVAGILPEPPRDFVPPRPPHWPCTPRMDVPLAGGPSDGLRLVGGGRSRPGERRAGALSLPRRHEREVDDGQVGGERKRGWGGPQA</sequence>
<dbReference type="EMBL" id="AK354937">
    <property type="protein sequence ID" value="BAJ86156.1"/>
    <property type="molecule type" value="mRNA"/>
</dbReference>
<evidence type="ECO:0000256" key="1">
    <source>
        <dbReference type="SAM" id="MobiDB-lite"/>
    </source>
</evidence>
<feature type="compositionally biased region" description="Basic and acidic residues" evidence="1">
    <location>
        <begin position="111"/>
        <end position="128"/>
    </location>
</feature>
<dbReference type="AlphaFoldDB" id="F2CTI5"/>